<name>A0A6I4XPX0_ENTGA</name>
<evidence type="ECO:0000259" key="4">
    <source>
        <dbReference type="Pfam" id="PF17802"/>
    </source>
</evidence>
<dbReference type="InterPro" id="IPR041033">
    <property type="entry name" value="SpaA_PFL_dom_1"/>
</dbReference>
<comment type="caution">
    <text evidence="5">The sequence shown here is derived from an EMBL/GenBank/DDBJ whole genome shotgun (WGS) entry which is preliminary data.</text>
</comment>
<dbReference type="PANTHER" id="PTHR36108">
    <property type="entry name" value="COLOSSIN-B-RELATED"/>
    <property type="match status" value="1"/>
</dbReference>
<evidence type="ECO:0000256" key="2">
    <source>
        <dbReference type="ARBA" id="ARBA00022525"/>
    </source>
</evidence>
<keyword evidence="2" id="KW-0964">Secreted</keyword>
<dbReference type="EMBL" id="WVTI01000334">
    <property type="protein sequence ID" value="MXS27919.1"/>
    <property type="molecule type" value="Genomic_DNA"/>
</dbReference>
<reference evidence="5 6" key="1">
    <citation type="submission" date="2019-04" db="EMBL/GenBank/DDBJ databases">
        <title>Step-wise assembly of the neonatal virome modulated by breast feeding.</title>
        <authorList>
            <person name="Liang G."/>
            <person name="Bushman F."/>
        </authorList>
    </citation>
    <scope>NUCLEOTIDE SEQUENCE [LARGE SCALE GENOMIC DNA]</scope>
    <source>
        <strain evidence="5 6">E3404</strain>
    </source>
</reference>
<sequence>TVDATGVITFGGLPQGQYILVETKAPEGYTVSDELAKGRVITIDEETSAEGAQPTIIKNDVNKVFLEKMDEKGKKLVNARFKLEHAVTTPFTHWEEVPLAPDRTNANGQLEVDSLKPGLYQFTEIEAPTGYLLDTRPKRFIVTQSMSGQIRDVH</sequence>
<dbReference type="Gene3D" id="2.60.40.10">
    <property type="entry name" value="Immunoglobulins"/>
    <property type="match status" value="2"/>
</dbReference>
<feature type="domain" description="SpaA-like prealbumin fold" evidence="4">
    <location>
        <begin position="63"/>
        <end position="146"/>
    </location>
</feature>
<evidence type="ECO:0000313" key="6">
    <source>
        <dbReference type="Proteomes" id="UP000439965"/>
    </source>
</evidence>
<dbReference type="AlphaFoldDB" id="A0A6I4XPX0"/>
<feature type="non-terminal residue" evidence="5">
    <location>
        <position position="1"/>
    </location>
</feature>
<keyword evidence="3" id="KW-0732">Signal</keyword>
<dbReference type="PANTHER" id="PTHR36108:SF13">
    <property type="entry name" value="COLOSSIN-B-RELATED"/>
    <property type="match status" value="1"/>
</dbReference>
<proteinExistence type="inferred from homology"/>
<evidence type="ECO:0000313" key="5">
    <source>
        <dbReference type="EMBL" id="MXS27919.1"/>
    </source>
</evidence>
<gene>
    <name evidence="5" type="ORF">GTI89_17905</name>
</gene>
<dbReference type="Proteomes" id="UP000439965">
    <property type="component" value="Unassembled WGS sequence"/>
</dbReference>
<dbReference type="Pfam" id="PF17802">
    <property type="entry name" value="SpaA"/>
    <property type="match status" value="2"/>
</dbReference>
<organism evidence="5 6">
    <name type="scientific">Enterococcus gallinarum</name>
    <dbReference type="NCBI Taxonomy" id="1353"/>
    <lineage>
        <taxon>Bacteria</taxon>
        <taxon>Bacillati</taxon>
        <taxon>Bacillota</taxon>
        <taxon>Bacilli</taxon>
        <taxon>Lactobacillales</taxon>
        <taxon>Enterococcaceae</taxon>
        <taxon>Enterococcus</taxon>
    </lineage>
</organism>
<protein>
    <recommendedName>
        <fullName evidence="4">SpaA-like prealbumin fold domain-containing protein</fullName>
    </recommendedName>
</protein>
<evidence type="ECO:0000256" key="1">
    <source>
        <dbReference type="ARBA" id="ARBA00007257"/>
    </source>
</evidence>
<dbReference type="InterPro" id="IPR013783">
    <property type="entry name" value="Ig-like_fold"/>
</dbReference>
<comment type="similarity">
    <text evidence="1">Belongs to the serine-aspartate repeat-containing protein (SDr) family.</text>
</comment>
<feature type="domain" description="SpaA-like prealbumin fold" evidence="4">
    <location>
        <begin position="3"/>
        <end position="35"/>
    </location>
</feature>
<evidence type="ECO:0000256" key="3">
    <source>
        <dbReference type="ARBA" id="ARBA00022729"/>
    </source>
</evidence>
<accession>A0A6I4XPX0</accession>
<dbReference type="RefSeq" id="WP_160806446.1">
    <property type="nucleotide sequence ID" value="NZ_WVTI01000334.1"/>
</dbReference>
<feature type="non-terminal residue" evidence="5">
    <location>
        <position position="154"/>
    </location>
</feature>